<comment type="similarity">
    <text evidence="2 5">Belongs to the acyl-CoA dehydrogenase family.</text>
</comment>
<evidence type="ECO:0000256" key="1">
    <source>
        <dbReference type="ARBA" id="ARBA00001974"/>
    </source>
</evidence>
<feature type="domain" description="Acyl-CoA dehydrogenase/oxidase C-terminal" evidence="6">
    <location>
        <begin position="307"/>
        <end position="433"/>
    </location>
</feature>
<evidence type="ECO:0000256" key="4">
    <source>
        <dbReference type="ARBA" id="ARBA00022827"/>
    </source>
</evidence>
<keyword evidence="4 5" id="KW-0274">FAD</keyword>
<accession>A0A969WDE1</accession>
<dbReference type="Pfam" id="PF00441">
    <property type="entry name" value="Acyl-CoA_dh_1"/>
    <property type="match status" value="1"/>
</dbReference>
<dbReference type="PROSITE" id="PS00073">
    <property type="entry name" value="ACYL_COA_DH_2"/>
    <property type="match status" value="1"/>
</dbReference>
<dbReference type="InterPro" id="IPR046373">
    <property type="entry name" value="Acyl-CoA_Oxase/DH_mid-dom_sf"/>
</dbReference>
<comment type="caution">
    <text evidence="9">The sequence shown here is derived from an EMBL/GenBank/DDBJ whole genome shotgun (WGS) entry which is preliminary data.</text>
</comment>
<keyword evidence="5" id="KW-0560">Oxidoreductase</keyword>
<dbReference type="Gene3D" id="1.20.140.10">
    <property type="entry name" value="Butyryl-CoA Dehydrogenase, subunit A, domain 3"/>
    <property type="match status" value="1"/>
</dbReference>
<dbReference type="Gene3D" id="2.40.110.10">
    <property type="entry name" value="Butyryl-CoA Dehydrogenase, subunit A, domain 2"/>
    <property type="match status" value="1"/>
</dbReference>
<sequence length="437" mass="45776">MSVVDRFTGIGLRWVNQIAGAPILDRLGLRRPTEQALYHGTRIGFRSAAAAARGFKRVQTLGQPARPSSPSTSGLFDLTPSEDQQMLQDAARRFADEALRPAAAAADAAGAADATLLEGAAELGLGVLNIPESLGGAGSERSAVANALVAEALAYGDMALAVAALAPSAVSNALVLWGDATQQASYLPAFVNEHAPMAALALHEPQVLFDPFALQTQARRDGADYVLSGVKSLVPRAAAAELFVVAAALDDGEPALFIVESSEAGLSIEAEPAMGLRAAETARLHLDALRVPASARLTHDAAAYRDAVALSRVAWAALASGTAQAALDYLIPYVNERTAFGEPISHRQSVAFAVADISIELSGLRLTMLRAASRAERGVDFLREAALARRLAADKGARIGSEAVQLLGGHGFVKEHPVERWYRDLRAAGVVEGMLLI</sequence>
<protein>
    <submittedName>
        <fullName evidence="9">Acyl-CoA dehydrogenase</fullName>
    </submittedName>
</protein>
<dbReference type="PANTHER" id="PTHR43884">
    <property type="entry name" value="ACYL-COA DEHYDROGENASE"/>
    <property type="match status" value="1"/>
</dbReference>
<keyword evidence="10" id="KW-1185">Reference proteome</keyword>
<dbReference type="RefSeq" id="WP_168149351.1">
    <property type="nucleotide sequence ID" value="NZ_JAAVXB010000011.1"/>
</dbReference>
<evidence type="ECO:0000313" key="10">
    <source>
        <dbReference type="Proteomes" id="UP000653472"/>
    </source>
</evidence>
<name>A0A969WDE1_9GAMM</name>
<evidence type="ECO:0000256" key="2">
    <source>
        <dbReference type="ARBA" id="ARBA00009347"/>
    </source>
</evidence>
<dbReference type="InterPro" id="IPR036250">
    <property type="entry name" value="AcylCo_DH-like_C"/>
</dbReference>
<dbReference type="InterPro" id="IPR006089">
    <property type="entry name" value="Acyl-CoA_DH_CS"/>
</dbReference>
<dbReference type="Gene3D" id="1.10.540.10">
    <property type="entry name" value="Acyl-CoA dehydrogenase/oxidase, N-terminal domain"/>
    <property type="match status" value="1"/>
</dbReference>
<evidence type="ECO:0000313" key="9">
    <source>
        <dbReference type="EMBL" id="NKF24025.1"/>
    </source>
</evidence>
<dbReference type="InterPro" id="IPR037069">
    <property type="entry name" value="AcylCoA_DH/ox_N_sf"/>
</dbReference>
<evidence type="ECO:0000259" key="8">
    <source>
        <dbReference type="Pfam" id="PF02771"/>
    </source>
</evidence>
<reference evidence="9" key="1">
    <citation type="submission" date="2020-03" db="EMBL/GenBank/DDBJ databases">
        <title>Solimonas marina sp. nov., isolated from deep seawater of the Pacific Ocean.</title>
        <authorList>
            <person name="Liu X."/>
            <person name="Lai Q."/>
            <person name="Sun F."/>
            <person name="Gai Y."/>
            <person name="Li G."/>
            <person name="Shao Z."/>
        </authorList>
    </citation>
    <scope>NUCLEOTIDE SEQUENCE</scope>
    <source>
        <strain evidence="9">C16B3</strain>
    </source>
</reference>
<evidence type="ECO:0000256" key="3">
    <source>
        <dbReference type="ARBA" id="ARBA00022630"/>
    </source>
</evidence>
<evidence type="ECO:0000259" key="7">
    <source>
        <dbReference type="Pfam" id="PF02770"/>
    </source>
</evidence>
<evidence type="ECO:0000256" key="5">
    <source>
        <dbReference type="RuleBase" id="RU362125"/>
    </source>
</evidence>
<dbReference type="SUPFAM" id="SSF47203">
    <property type="entry name" value="Acyl-CoA dehydrogenase C-terminal domain-like"/>
    <property type="match status" value="1"/>
</dbReference>
<dbReference type="SUPFAM" id="SSF56645">
    <property type="entry name" value="Acyl-CoA dehydrogenase NM domain-like"/>
    <property type="match status" value="1"/>
</dbReference>
<feature type="domain" description="Acyl-CoA dehydrogenase/oxidase N-terminal" evidence="8">
    <location>
        <begin position="81"/>
        <end position="192"/>
    </location>
</feature>
<proteinExistence type="inferred from homology"/>
<dbReference type="GO" id="GO:0003995">
    <property type="term" value="F:acyl-CoA dehydrogenase activity"/>
    <property type="evidence" value="ECO:0007669"/>
    <property type="project" value="InterPro"/>
</dbReference>
<dbReference type="EMBL" id="JAAVXB010000011">
    <property type="protein sequence ID" value="NKF24025.1"/>
    <property type="molecule type" value="Genomic_DNA"/>
</dbReference>
<keyword evidence="3 5" id="KW-0285">Flavoprotein</keyword>
<dbReference type="Pfam" id="PF02770">
    <property type="entry name" value="Acyl-CoA_dh_M"/>
    <property type="match status" value="1"/>
</dbReference>
<comment type="cofactor">
    <cofactor evidence="1 5">
        <name>FAD</name>
        <dbReference type="ChEBI" id="CHEBI:57692"/>
    </cofactor>
</comment>
<dbReference type="InterPro" id="IPR013786">
    <property type="entry name" value="AcylCoA_DH/ox_N"/>
</dbReference>
<dbReference type="AlphaFoldDB" id="A0A969WDE1"/>
<dbReference type="InterPro" id="IPR009075">
    <property type="entry name" value="AcylCo_DH/oxidase_C"/>
</dbReference>
<feature type="domain" description="Acyl-CoA oxidase/dehydrogenase middle" evidence="7">
    <location>
        <begin position="199"/>
        <end position="287"/>
    </location>
</feature>
<dbReference type="Proteomes" id="UP000653472">
    <property type="component" value="Unassembled WGS sequence"/>
</dbReference>
<dbReference type="PANTHER" id="PTHR43884:SF12">
    <property type="entry name" value="ISOVALERYL-COA DEHYDROGENASE, MITOCHONDRIAL-RELATED"/>
    <property type="match status" value="1"/>
</dbReference>
<gene>
    <name evidence="9" type="ORF">G7Y82_17065</name>
</gene>
<evidence type="ECO:0000259" key="6">
    <source>
        <dbReference type="Pfam" id="PF00441"/>
    </source>
</evidence>
<dbReference type="Pfam" id="PF02771">
    <property type="entry name" value="Acyl-CoA_dh_N"/>
    <property type="match status" value="1"/>
</dbReference>
<dbReference type="GO" id="GO:0050660">
    <property type="term" value="F:flavin adenine dinucleotide binding"/>
    <property type="evidence" value="ECO:0007669"/>
    <property type="project" value="InterPro"/>
</dbReference>
<dbReference type="InterPro" id="IPR009100">
    <property type="entry name" value="AcylCoA_DH/oxidase_NM_dom_sf"/>
</dbReference>
<organism evidence="9 10">
    <name type="scientific">Solimonas marina</name>
    <dbReference type="NCBI Taxonomy" id="2714601"/>
    <lineage>
        <taxon>Bacteria</taxon>
        <taxon>Pseudomonadati</taxon>
        <taxon>Pseudomonadota</taxon>
        <taxon>Gammaproteobacteria</taxon>
        <taxon>Nevskiales</taxon>
        <taxon>Nevskiaceae</taxon>
        <taxon>Solimonas</taxon>
    </lineage>
</organism>
<dbReference type="InterPro" id="IPR006091">
    <property type="entry name" value="Acyl-CoA_Oxase/DH_mid-dom"/>
</dbReference>